<accession>A0A9N9RSY2</accession>
<keyword evidence="5 8" id="KW-0472">Membrane</keyword>
<dbReference type="AlphaFoldDB" id="A0A9N9RSY2"/>
<evidence type="ECO:0000313" key="9">
    <source>
        <dbReference type="EMBL" id="CAG9802852.1"/>
    </source>
</evidence>
<feature type="transmembrane region" description="Helical" evidence="8">
    <location>
        <begin position="417"/>
        <end position="437"/>
    </location>
</feature>
<evidence type="ECO:0008006" key="11">
    <source>
        <dbReference type="Google" id="ProtNLM"/>
    </source>
</evidence>
<keyword evidence="4 8" id="KW-1133">Transmembrane helix</keyword>
<dbReference type="PANTHER" id="PTHR42643">
    <property type="entry name" value="IONOTROPIC RECEPTOR 20A-RELATED"/>
    <property type="match status" value="1"/>
</dbReference>
<gene>
    <name evidence="9" type="ORF">CHIRRI_LOCUS5757</name>
</gene>
<sequence>MKEVIGIFVAFLIIKSSTTENQKTNEIIEKFINSSNRTVTFVSIDESITNTSMLINQHLLTPKHLLQLKSSSLKNCSNYANVDFYENEITLTKFQAYSKLEDILYLLEFSDFLIFTPSKFIASILKCIVQPMSRYLIIVTTMPILETSSITHMLNSTWIDNGALKIFILLYDKVITFNPFHRNDDGSFGKLNTFVVSFKSSETGFKNLNGYPLRVELFPATYTMARVKGVMKSVDDFHGPDSDVAKTMKEVLNATMILIKNDGAKFGFRSPNGTFTGALKSIQDRRSDVAFVTFFIKDYETQSIEFSAPVYSDDLCLIVKKAERIPQFMMPLITFDKSLWVALGLFCIFGVTIWSIIRLLNNKIYTTIGVKRIEFNLPSHIAKMSAAAQYFQIFIDSFILVVNAPLRRFPRVQSERIYTATVCMLSLNIIAIFQSGLATCYLHPMFYRNIETLEQFADSQLKIVIKYPAMMTDIFPEDSSALFHTLYTRMVLMPIPNLNMINITNDMNMAGVTRKTTLKVQKEEDLVHIIPECPRTYHLSYIIPRHWVLAEELNMIILDLKKAGLINKWIEDVNFRMKLETSRSHPPEPNQRSLQVDDLMLSFMILGVGSAVGLLLFIIEFCYMKHEHKMFEYLP</sequence>
<reference evidence="9" key="1">
    <citation type="submission" date="2022-01" db="EMBL/GenBank/DDBJ databases">
        <authorList>
            <person name="King R."/>
        </authorList>
    </citation>
    <scope>NUCLEOTIDE SEQUENCE</scope>
</reference>
<protein>
    <recommendedName>
        <fullName evidence="11">Ionotropic receptor</fullName>
    </recommendedName>
</protein>
<reference evidence="9" key="2">
    <citation type="submission" date="2022-10" db="EMBL/GenBank/DDBJ databases">
        <authorList>
            <consortium name="ENA_rothamsted_submissions"/>
            <consortium name="culmorum"/>
            <person name="King R."/>
        </authorList>
    </citation>
    <scope>NUCLEOTIDE SEQUENCE</scope>
</reference>
<evidence type="ECO:0000313" key="10">
    <source>
        <dbReference type="Proteomes" id="UP001153620"/>
    </source>
</evidence>
<evidence type="ECO:0000256" key="1">
    <source>
        <dbReference type="ARBA" id="ARBA00004651"/>
    </source>
</evidence>
<keyword evidence="6" id="KW-0675">Receptor</keyword>
<evidence type="ECO:0000256" key="7">
    <source>
        <dbReference type="ARBA" id="ARBA00023180"/>
    </source>
</evidence>
<evidence type="ECO:0000256" key="6">
    <source>
        <dbReference type="ARBA" id="ARBA00023170"/>
    </source>
</evidence>
<keyword evidence="10" id="KW-1185">Reference proteome</keyword>
<dbReference type="OrthoDB" id="8195814at2759"/>
<keyword evidence="2" id="KW-1003">Cell membrane</keyword>
<name>A0A9N9RSY2_9DIPT</name>
<keyword evidence="7" id="KW-0325">Glycoprotein</keyword>
<dbReference type="GO" id="GO:0005886">
    <property type="term" value="C:plasma membrane"/>
    <property type="evidence" value="ECO:0007669"/>
    <property type="project" value="UniProtKB-SubCell"/>
</dbReference>
<dbReference type="InterPro" id="IPR052192">
    <property type="entry name" value="Insect_Ionotropic_Sensory_Rcpt"/>
</dbReference>
<proteinExistence type="predicted"/>
<evidence type="ECO:0000256" key="2">
    <source>
        <dbReference type="ARBA" id="ARBA00022475"/>
    </source>
</evidence>
<evidence type="ECO:0000256" key="5">
    <source>
        <dbReference type="ARBA" id="ARBA00023136"/>
    </source>
</evidence>
<comment type="subcellular location">
    <subcellularLocation>
        <location evidence="1">Cell membrane</location>
        <topology evidence="1">Multi-pass membrane protein</topology>
    </subcellularLocation>
</comment>
<dbReference type="EMBL" id="OU895878">
    <property type="protein sequence ID" value="CAG9802852.1"/>
    <property type="molecule type" value="Genomic_DNA"/>
</dbReference>
<evidence type="ECO:0000256" key="4">
    <source>
        <dbReference type="ARBA" id="ARBA00022989"/>
    </source>
</evidence>
<organism evidence="9 10">
    <name type="scientific">Chironomus riparius</name>
    <dbReference type="NCBI Taxonomy" id="315576"/>
    <lineage>
        <taxon>Eukaryota</taxon>
        <taxon>Metazoa</taxon>
        <taxon>Ecdysozoa</taxon>
        <taxon>Arthropoda</taxon>
        <taxon>Hexapoda</taxon>
        <taxon>Insecta</taxon>
        <taxon>Pterygota</taxon>
        <taxon>Neoptera</taxon>
        <taxon>Endopterygota</taxon>
        <taxon>Diptera</taxon>
        <taxon>Nematocera</taxon>
        <taxon>Chironomoidea</taxon>
        <taxon>Chironomidae</taxon>
        <taxon>Chironominae</taxon>
        <taxon>Chironomus</taxon>
    </lineage>
</organism>
<dbReference type="SUPFAM" id="SSF53850">
    <property type="entry name" value="Periplasmic binding protein-like II"/>
    <property type="match status" value="1"/>
</dbReference>
<evidence type="ECO:0000256" key="8">
    <source>
        <dbReference type="SAM" id="Phobius"/>
    </source>
</evidence>
<keyword evidence="3 8" id="KW-0812">Transmembrane</keyword>
<feature type="transmembrane region" description="Helical" evidence="8">
    <location>
        <begin position="599"/>
        <end position="623"/>
    </location>
</feature>
<feature type="transmembrane region" description="Helical" evidence="8">
    <location>
        <begin position="339"/>
        <end position="357"/>
    </location>
</feature>
<dbReference type="Gene3D" id="3.40.190.10">
    <property type="entry name" value="Periplasmic binding protein-like II"/>
    <property type="match status" value="1"/>
</dbReference>
<evidence type="ECO:0000256" key="3">
    <source>
        <dbReference type="ARBA" id="ARBA00022692"/>
    </source>
</evidence>
<dbReference type="Proteomes" id="UP001153620">
    <property type="component" value="Chromosome 2"/>
</dbReference>
<dbReference type="PANTHER" id="PTHR42643:SF38">
    <property type="entry name" value="IONOTROPIC RECEPTOR 100A"/>
    <property type="match status" value="1"/>
</dbReference>